<keyword evidence="3" id="KW-1133">Transmembrane helix</keyword>
<comment type="subcellular location">
    <subcellularLocation>
        <location evidence="1">Cell membrane</location>
        <topology evidence="1">Multi-pass membrane protein</topology>
    </subcellularLocation>
</comment>
<dbReference type="InterPro" id="IPR001757">
    <property type="entry name" value="P_typ_ATPase"/>
</dbReference>
<dbReference type="AlphaFoldDB" id="A0A0M3KJJ4"/>
<name>A0A0M3KJJ4_ANISI</name>
<dbReference type="InterPro" id="IPR008250">
    <property type="entry name" value="ATPase_P-typ_transduc_dom_A_sf"/>
</dbReference>
<dbReference type="GO" id="GO:0005524">
    <property type="term" value="F:ATP binding"/>
    <property type="evidence" value="ECO:0007669"/>
    <property type="project" value="InterPro"/>
</dbReference>
<gene>
    <name evidence="5" type="ORF">ASIM_LOCUS20540</name>
</gene>
<dbReference type="GO" id="GO:1902600">
    <property type="term" value="P:proton transmembrane transport"/>
    <property type="evidence" value="ECO:0007669"/>
    <property type="project" value="TreeGrafter"/>
</dbReference>
<evidence type="ECO:0000256" key="2">
    <source>
        <dbReference type="ARBA" id="ARBA00022475"/>
    </source>
</evidence>
<dbReference type="GO" id="GO:0036376">
    <property type="term" value="P:sodium ion export across plasma membrane"/>
    <property type="evidence" value="ECO:0007669"/>
    <property type="project" value="TreeGrafter"/>
</dbReference>
<dbReference type="GO" id="GO:0006883">
    <property type="term" value="P:intracellular sodium ion homeostasis"/>
    <property type="evidence" value="ECO:0007669"/>
    <property type="project" value="TreeGrafter"/>
</dbReference>
<evidence type="ECO:0000313" key="6">
    <source>
        <dbReference type="Proteomes" id="UP000267096"/>
    </source>
</evidence>
<keyword evidence="3" id="KW-0812">Transmembrane</keyword>
<dbReference type="InterPro" id="IPR023298">
    <property type="entry name" value="ATPase_P-typ_TM_dom_sf"/>
</dbReference>
<accession>A0A0M3KJJ4</accession>
<dbReference type="NCBIfam" id="TIGR01494">
    <property type="entry name" value="ATPase_P-type"/>
    <property type="match status" value="1"/>
</dbReference>
<dbReference type="SUPFAM" id="SSF81665">
    <property type="entry name" value="Calcium ATPase, transmembrane domain M"/>
    <property type="match status" value="1"/>
</dbReference>
<dbReference type="EMBL" id="UYRR01039899">
    <property type="protein sequence ID" value="VDK77739.1"/>
    <property type="molecule type" value="Genomic_DNA"/>
</dbReference>
<dbReference type="GO" id="GO:1990573">
    <property type="term" value="P:potassium ion import across plasma membrane"/>
    <property type="evidence" value="ECO:0007669"/>
    <property type="project" value="TreeGrafter"/>
</dbReference>
<dbReference type="SUPFAM" id="SSF81653">
    <property type="entry name" value="Calcium ATPase, transduction domain A"/>
    <property type="match status" value="1"/>
</dbReference>
<dbReference type="InterPro" id="IPR050510">
    <property type="entry name" value="Cation_transp_ATPase_P-type"/>
</dbReference>
<protein>
    <submittedName>
        <fullName evidence="7">Cation_ATPase_C domain-containing protein</fullName>
    </submittedName>
</protein>
<dbReference type="Gene3D" id="1.20.1110.10">
    <property type="entry name" value="Calcium-transporting ATPase, transmembrane domain"/>
    <property type="match status" value="1"/>
</dbReference>
<evidence type="ECO:0000256" key="1">
    <source>
        <dbReference type="ARBA" id="ARBA00004651"/>
    </source>
</evidence>
<keyword evidence="6" id="KW-1185">Reference proteome</keyword>
<feature type="domain" description="P-type ATPase A" evidence="4">
    <location>
        <begin position="7"/>
        <end position="91"/>
    </location>
</feature>
<evidence type="ECO:0000313" key="7">
    <source>
        <dbReference type="WBParaSite" id="ASIM_0002116801-mRNA-1"/>
    </source>
</evidence>
<dbReference type="Proteomes" id="UP000267096">
    <property type="component" value="Unassembled WGS sequence"/>
</dbReference>
<dbReference type="Gene3D" id="2.70.150.10">
    <property type="entry name" value="Calcium-transporting ATPase, cytoplasmic transduction domain A"/>
    <property type="match status" value="1"/>
</dbReference>
<dbReference type="GO" id="GO:0016887">
    <property type="term" value="F:ATP hydrolysis activity"/>
    <property type="evidence" value="ECO:0007669"/>
    <property type="project" value="InterPro"/>
</dbReference>
<reference evidence="7" key="1">
    <citation type="submission" date="2017-02" db="UniProtKB">
        <authorList>
            <consortium name="WormBaseParasite"/>
        </authorList>
    </citation>
    <scope>IDENTIFICATION</scope>
</reference>
<keyword evidence="2" id="KW-1003">Cell membrane</keyword>
<evidence type="ECO:0000256" key="3">
    <source>
        <dbReference type="SAM" id="Phobius"/>
    </source>
</evidence>
<evidence type="ECO:0000259" key="4">
    <source>
        <dbReference type="Pfam" id="PF00122"/>
    </source>
</evidence>
<dbReference type="WBParaSite" id="ASIM_0002116801-mRNA-1">
    <property type="protein sequence ID" value="ASIM_0002116801-mRNA-1"/>
    <property type="gene ID" value="ASIM_0002116801"/>
</dbReference>
<dbReference type="PANTHER" id="PTHR43294:SF21">
    <property type="entry name" value="CATION TRANSPORTING ATPASE"/>
    <property type="match status" value="1"/>
</dbReference>
<feature type="transmembrane region" description="Helical" evidence="3">
    <location>
        <begin position="128"/>
        <end position="150"/>
    </location>
</feature>
<proteinExistence type="predicted"/>
<sequence length="231" mass="25429">VRGFKSIIPTSCVVIRSGRRQRVNATGIVVGDVVCISSGARVPADLRLIYTNSLYLETSWISGLADPLEFSHHCVPKNVSPLSAQNIAFNGFALDESRKVNSVIGKLMEITTQEQVKKTRLELEHKRFVTFIIVLAFVLATVTFLLGFIMNHFQHFLTIFINGFLVICVANVPQGLPITLGAALIIVSRRLAKKGLYMKRLDVVETLGTATVLMTDKRGVLTSNDITVTDV</sequence>
<dbReference type="GO" id="GO:0005391">
    <property type="term" value="F:P-type sodium:potassium-exchanging transporter activity"/>
    <property type="evidence" value="ECO:0007669"/>
    <property type="project" value="TreeGrafter"/>
</dbReference>
<feature type="transmembrane region" description="Helical" evidence="3">
    <location>
        <begin position="156"/>
        <end position="187"/>
    </location>
</feature>
<dbReference type="Pfam" id="PF00122">
    <property type="entry name" value="E1-E2_ATPase"/>
    <property type="match status" value="1"/>
</dbReference>
<keyword evidence="3" id="KW-0472">Membrane</keyword>
<dbReference type="InterPro" id="IPR059000">
    <property type="entry name" value="ATPase_P-type_domA"/>
</dbReference>
<dbReference type="GO" id="GO:0005886">
    <property type="term" value="C:plasma membrane"/>
    <property type="evidence" value="ECO:0007669"/>
    <property type="project" value="UniProtKB-SubCell"/>
</dbReference>
<reference evidence="5 6" key="2">
    <citation type="submission" date="2018-11" db="EMBL/GenBank/DDBJ databases">
        <authorList>
            <consortium name="Pathogen Informatics"/>
        </authorList>
    </citation>
    <scope>NUCLEOTIDE SEQUENCE [LARGE SCALE GENOMIC DNA]</scope>
</reference>
<organism evidence="7">
    <name type="scientific">Anisakis simplex</name>
    <name type="common">Herring worm</name>
    <dbReference type="NCBI Taxonomy" id="6269"/>
    <lineage>
        <taxon>Eukaryota</taxon>
        <taxon>Metazoa</taxon>
        <taxon>Ecdysozoa</taxon>
        <taxon>Nematoda</taxon>
        <taxon>Chromadorea</taxon>
        <taxon>Rhabditida</taxon>
        <taxon>Spirurina</taxon>
        <taxon>Ascaridomorpha</taxon>
        <taxon>Ascaridoidea</taxon>
        <taxon>Anisakidae</taxon>
        <taxon>Anisakis</taxon>
        <taxon>Anisakis simplex complex</taxon>
    </lineage>
</organism>
<dbReference type="GO" id="GO:0030007">
    <property type="term" value="P:intracellular potassium ion homeostasis"/>
    <property type="evidence" value="ECO:0007669"/>
    <property type="project" value="TreeGrafter"/>
</dbReference>
<dbReference type="PANTHER" id="PTHR43294">
    <property type="entry name" value="SODIUM/POTASSIUM-TRANSPORTING ATPASE SUBUNIT ALPHA"/>
    <property type="match status" value="1"/>
</dbReference>
<evidence type="ECO:0000313" key="5">
    <source>
        <dbReference type="EMBL" id="VDK77739.1"/>
    </source>
</evidence>
<dbReference type="OrthoDB" id="3352408at2759"/>